<reference evidence="16" key="1">
    <citation type="submission" date="2023-07" db="EMBL/GenBank/DDBJ databases">
        <authorList>
            <consortium name="AG Swart"/>
            <person name="Singh M."/>
            <person name="Singh A."/>
            <person name="Seah K."/>
            <person name="Emmerich C."/>
        </authorList>
    </citation>
    <scope>NUCLEOTIDE SEQUENCE</scope>
    <source>
        <strain evidence="16">DP1</strain>
    </source>
</reference>
<dbReference type="PIRSF" id="PIRSF000168">
    <property type="entry name" value="Acyl-CoA_oxidase"/>
    <property type="match status" value="1"/>
</dbReference>
<keyword evidence="17" id="KW-1185">Reference proteome</keyword>
<feature type="domain" description="Acyl-CoA oxidase/dehydrogenase middle" evidence="14">
    <location>
        <begin position="158"/>
        <end position="267"/>
    </location>
</feature>
<dbReference type="InterPro" id="IPR002655">
    <property type="entry name" value="Acyl-CoA_oxidase_C"/>
</dbReference>
<dbReference type="GO" id="GO:0003997">
    <property type="term" value="F:acyl-CoA oxidase activity"/>
    <property type="evidence" value="ECO:0007669"/>
    <property type="project" value="InterPro"/>
</dbReference>
<accession>A0AAD1X6C6</accession>
<feature type="active site" description="Proton acceptor" evidence="11">
    <location>
        <position position="449"/>
    </location>
</feature>
<dbReference type="SUPFAM" id="SSF47203">
    <property type="entry name" value="Acyl-CoA dehydrogenase C-terminal domain-like"/>
    <property type="match status" value="2"/>
</dbReference>
<dbReference type="SUPFAM" id="SSF56645">
    <property type="entry name" value="Acyl-CoA dehydrogenase NM domain-like"/>
    <property type="match status" value="1"/>
</dbReference>
<dbReference type="InterPro" id="IPR036250">
    <property type="entry name" value="AcylCo_DH-like_C"/>
</dbReference>
<dbReference type="Pfam" id="PF01756">
    <property type="entry name" value="ACOX"/>
    <property type="match status" value="1"/>
</dbReference>
<evidence type="ECO:0000259" key="13">
    <source>
        <dbReference type="Pfam" id="PF01756"/>
    </source>
</evidence>
<dbReference type="GO" id="GO:0005777">
    <property type="term" value="C:peroxisome"/>
    <property type="evidence" value="ECO:0007669"/>
    <property type="project" value="UniProtKB-SubCell"/>
</dbReference>
<dbReference type="GO" id="GO:0005504">
    <property type="term" value="F:fatty acid binding"/>
    <property type="evidence" value="ECO:0007669"/>
    <property type="project" value="TreeGrafter"/>
</dbReference>
<feature type="binding site" evidence="12">
    <location>
        <position position="201"/>
    </location>
    <ligand>
        <name>FAD</name>
        <dbReference type="ChEBI" id="CHEBI:57692"/>
    </ligand>
</feature>
<keyword evidence="4 10" id="KW-0285">Flavoprotein</keyword>
<feature type="domain" description="Acyl-CoA oxidase C-terminal" evidence="13">
    <location>
        <begin position="499"/>
        <end position="673"/>
    </location>
</feature>
<name>A0AAD1X6C6_EUPCR</name>
<evidence type="ECO:0000313" key="16">
    <source>
        <dbReference type="EMBL" id="CAI2359326.1"/>
    </source>
</evidence>
<dbReference type="GO" id="GO:0055088">
    <property type="term" value="P:lipid homeostasis"/>
    <property type="evidence" value="ECO:0007669"/>
    <property type="project" value="TreeGrafter"/>
</dbReference>
<comment type="subcellular location">
    <subcellularLocation>
        <location evidence="2">Peroxisome</location>
    </subcellularLocation>
</comment>
<evidence type="ECO:0000256" key="2">
    <source>
        <dbReference type="ARBA" id="ARBA00004275"/>
    </source>
</evidence>
<dbReference type="PANTHER" id="PTHR10909">
    <property type="entry name" value="ELECTRON TRANSPORT OXIDOREDUCTASE"/>
    <property type="match status" value="1"/>
</dbReference>
<evidence type="ECO:0000256" key="1">
    <source>
        <dbReference type="ARBA" id="ARBA00001974"/>
    </source>
</evidence>
<evidence type="ECO:0000256" key="7">
    <source>
        <dbReference type="ARBA" id="ARBA00023002"/>
    </source>
</evidence>
<dbReference type="PANTHER" id="PTHR10909:SF352">
    <property type="entry name" value="ACYL-COENZYME A OXIDASE-LIKE PROTEIN"/>
    <property type="match status" value="1"/>
</dbReference>
<evidence type="ECO:0000256" key="12">
    <source>
        <dbReference type="PIRSR" id="PIRSR000168-2"/>
    </source>
</evidence>
<dbReference type="AlphaFoldDB" id="A0AAD1X6C6"/>
<evidence type="ECO:0000256" key="3">
    <source>
        <dbReference type="ARBA" id="ARBA00006288"/>
    </source>
</evidence>
<evidence type="ECO:0000256" key="9">
    <source>
        <dbReference type="ARBA" id="ARBA00023140"/>
    </source>
</evidence>
<keyword evidence="9" id="KW-0576">Peroxisome</keyword>
<feature type="domain" description="Acyl-CoA oxidase C-alpha1" evidence="15">
    <location>
        <begin position="306"/>
        <end position="464"/>
    </location>
</feature>
<dbReference type="FunFam" id="1.20.140.10:FF:000010">
    <property type="entry name" value="Acyl-coenzyme A oxidase"/>
    <property type="match status" value="1"/>
</dbReference>
<evidence type="ECO:0000313" key="17">
    <source>
        <dbReference type="Proteomes" id="UP001295684"/>
    </source>
</evidence>
<evidence type="ECO:0000256" key="11">
    <source>
        <dbReference type="PIRSR" id="PIRSR000168-1"/>
    </source>
</evidence>
<evidence type="ECO:0000256" key="10">
    <source>
        <dbReference type="PIRNR" id="PIRNR000168"/>
    </source>
</evidence>
<organism evidence="16 17">
    <name type="scientific">Euplotes crassus</name>
    <dbReference type="NCBI Taxonomy" id="5936"/>
    <lineage>
        <taxon>Eukaryota</taxon>
        <taxon>Sar</taxon>
        <taxon>Alveolata</taxon>
        <taxon>Ciliophora</taxon>
        <taxon>Intramacronucleata</taxon>
        <taxon>Spirotrichea</taxon>
        <taxon>Hypotrichia</taxon>
        <taxon>Euplotida</taxon>
        <taxon>Euplotidae</taxon>
        <taxon>Moneuplotes</taxon>
    </lineage>
</organism>
<evidence type="ECO:0000256" key="8">
    <source>
        <dbReference type="ARBA" id="ARBA00023098"/>
    </source>
</evidence>
<feature type="binding site" evidence="12">
    <location>
        <position position="162"/>
    </location>
    <ligand>
        <name>FAD</name>
        <dbReference type="ChEBI" id="CHEBI:57692"/>
    </ligand>
</feature>
<dbReference type="InterPro" id="IPR046373">
    <property type="entry name" value="Acyl-CoA_Oxase/DH_mid-dom_sf"/>
</dbReference>
<keyword evidence="5 10" id="KW-0274">FAD</keyword>
<dbReference type="Pfam" id="PF22924">
    <property type="entry name" value="ACOX_C_alpha1"/>
    <property type="match status" value="1"/>
</dbReference>
<dbReference type="GO" id="GO:0071949">
    <property type="term" value="F:FAD binding"/>
    <property type="evidence" value="ECO:0007669"/>
    <property type="project" value="InterPro"/>
</dbReference>
<comment type="similarity">
    <text evidence="3 10">Belongs to the acyl-CoA oxidase family.</text>
</comment>
<dbReference type="EMBL" id="CAMPGE010000577">
    <property type="protein sequence ID" value="CAI2359326.1"/>
    <property type="molecule type" value="Genomic_DNA"/>
</dbReference>
<dbReference type="FunFam" id="2.40.110.10:FF:000005">
    <property type="entry name" value="Acyl-coenzyme A oxidase"/>
    <property type="match status" value="1"/>
</dbReference>
<evidence type="ECO:0000256" key="4">
    <source>
        <dbReference type="ARBA" id="ARBA00022630"/>
    </source>
</evidence>
<evidence type="ECO:0000259" key="14">
    <source>
        <dbReference type="Pfam" id="PF02770"/>
    </source>
</evidence>
<dbReference type="GO" id="GO:0033540">
    <property type="term" value="P:fatty acid beta-oxidation using acyl-CoA oxidase"/>
    <property type="evidence" value="ECO:0007669"/>
    <property type="project" value="TreeGrafter"/>
</dbReference>
<evidence type="ECO:0000256" key="6">
    <source>
        <dbReference type="ARBA" id="ARBA00022832"/>
    </source>
</evidence>
<dbReference type="Gene3D" id="2.40.110.10">
    <property type="entry name" value="Butyryl-CoA Dehydrogenase, subunit A, domain 2"/>
    <property type="match status" value="1"/>
</dbReference>
<dbReference type="InterPro" id="IPR055060">
    <property type="entry name" value="ACOX_C_alpha1"/>
</dbReference>
<gene>
    <name evidence="16" type="ORF">ECRASSUSDP1_LOCUS614</name>
</gene>
<dbReference type="Gene3D" id="1.20.140.10">
    <property type="entry name" value="Butyryl-CoA Dehydrogenase, subunit A, domain 3"/>
    <property type="match status" value="2"/>
</dbReference>
<dbReference type="Pfam" id="PF02770">
    <property type="entry name" value="Acyl-CoA_dh_M"/>
    <property type="match status" value="1"/>
</dbReference>
<sequence>MESFLNRIQTVKSHLSPSEDYRRETSTYSFDFEKVATEVRSLRPELFYKVQEIVEKVYEGRGPGHHMLEKNELRLETNKLILNTINHLFEKEGINEEWIIENLDQFMRCLMGTGPANASASTKYSVHYFLYAKSIKNLGTKRHEDYLLRAANLTDLGAFGMTELGHGSNVQSVETTAHYDHETRSFILNSPTDTSIKFWIGNLAKTCSMLVTFAQLILNGQNKGVHVFLVPVRDKATHEPFEGCIIGDCGDKLGLQGIDNGWIKFTNYSIDKDMLLNRFCDVNDEGEYISSIPKESKRFAYHMAALSGGRVLAASNAADIGCISAITALRYSACRKQFARKKGEEESQILDYPLHQARIIPLFARSFVEMVTMQGVWDEYSLMSHQLLDPANKAGEYFHLVSSALKAVVTWNCYETWKESRLACGGFGFSHLNNFGELGNTSDVNQTWEGENFVLIQQACKILLKNFANMIRGKKTMKTCDFLTPDAPDNYKFEGSLLDLKDLFKLYSHHANKCVHESIAKIQIDSMKEGDARLSRKEIWEKHLFYTFIPMVKIYLSRYTMEAYLNFLKKFNDSPESKEVLTKLAVLNYLNEIIKFEGIFRESLTKENIDEIKEHCIALCKELRPEMIALTLTIPFGDKIFGAIGKSSMEPYSEFMKGVVNTPGCFDKPKEWKYLYQSKI</sequence>
<comment type="cofactor">
    <cofactor evidence="1">
        <name>FAD</name>
        <dbReference type="ChEBI" id="CHEBI:57692"/>
    </cofactor>
</comment>
<keyword evidence="6" id="KW-0276">Fatty acid metabolism</keyword>
<dbReference type="InterPro" id="IPR012258">
    <property type="entry name" value="Acyl-CoA_oxidase"/>
</dbReference>
<protein>
    <recommendedName>
        <fullName evidence="10">Acyl-coenzyme A oxidase</fullName>
    </recommendedName>
</protein>
<dbReference type="InterPro" id="IPR006091">
    <property type="entry name" value="Acyl-CoA_Oxase/DH_mid-dom"/>
</dbReference>
<dbReference type="Proteomes" id="UP001295684">
    <property type="component" value="Unassembled WGS sequence"/>
</dbReference>
<comment type="caution">
    <text evidence="16">The sequence shown here is derived from an EMBL/GenBank/DDBJ whole genome shotgun (WGS) entry which is preliminary data.</text>
</comment>
<evidence type="ECO:0000259" key="15">
    <source>
        <dbReference type="Pfam" id="PF22924"/>
    </source>
</evidence>
<evidence type="ECO:0000256" key="5">
    <source>
        <dbReference type="ARBA" id="ARBA00022827"/>
    </source>
</evidence>
<proteinExistence type="inferred from homology"/>
<keyword evidence="7" id="KW-0560">Oxidoreductase</keyword>
<dbReference type="InterPro" id="IPR009100">
    <property type="entry name" value="AcylCoA_DH/oxidase_NM_dom_sf"/>
</dbReference>
<keyword evidence="8" id="KW-0443">Lipid metabolism</keyword>